<name>A0A251XDH2_CLAMM</name>
<reference evidence="1 2" key="1">
    <citation type="submission" date="2016-08" db="EMBL/GenBank/DDBJ databases">
        <title>Genome sequence of Clavibacter michiganensis subsp. michiganensis strain CASJ007.</title>
        <authorList>
            <person name="Thapa S.P."/>
            <person name="Coaker G."/>
        </authorList>
    </citation>
    <scope>NUCLEOTIDE SEQUENCE [LARGE SCALE GENOMIC DNA]</scope>
    <source>
        <strain evidence="1">CASJ007</strain>
    </source>
</reference>
<dbReference type="AlphaFoldDB" id="A0A251XDH2"/>
<proteinExistence type="predicted"/>
<sequence length="134" mass="14849">MTRTDPSTHTRLRSLRMRSTIMTFSARSFSLARSSARARASAAGSAWRGLVPLMGSVRRVPRASTSTNRSGDALTSTVPPARRNAPWWVGLSARSARCTRTGSTCPGTAALFVRQSWYASPRQMDSWQERMRSR</sequence>
<evidence type="ECO:0000313" key="2">
    <source>
        <dbReference type="Proteomes" id="UP000195062"/>
    </source>
</evidence>
<protein>
    <submittedName>
        <fullName evidence="1">Uncharacterized protein</fullName>
    </submittedName>
</protein>
<gene>
    <name evidence="1" type="ORF">CMMCAS07_20280</name>
</gene>
<evidence type="ECO:0000313" key="1">
    <source>
        <dbReference type="EMBL" id="OUD99814.1"/>
    </source>
</evidence>
<organism evidence="1 2">
    <name type="scientific">Clavibacter michiganensis subsp. michiganensis</name>
    <dbReference type="NCBI Taxonomy" id="33013"/>
    <lineage>
        <taxon>Bacteria</taxon>
        <taxon>Bacillati</taxon>
        <taxon>Actinomycetota</taxon>
        <taxon>Actinomycetes</taxon>
        <taxon>Micrococcales</taxon>
        <taxon>Microbacteriaceae</taxon>
        <taxon>Clavibacter</taxon>
    </lineage>
</organism>
<comment type="caution">
    <text evidence="1">The sequence shown here is derived from an EMBL/GenBank/DDBJ whole genome shotgun (WGS) entry which is preliminary data.</text>
</comment>
<accession>A0A251XDH2</accession>
<dbReference type="EMBL" id="MDHH01000010">
    <property type="protein sequence ID" value="OUD99814.1"/>
    <property type="molecule type" value="Genomic_DNA"/>
</dbReference>
<dbReference type="Proteomes" id="UP000195062">
    <property type="component" value="Unassembled WGS sequence"/>
</dbReference>
<keyword evidence="2" id="KW-1185">Reference proteome</keyword>